<evidence type="ECO:0000313" key="3">
    <source>
        <dbReference type="Proteomes" id="UP000053562"/>
    </source>
</evidence>
<evidence type="ECO:0000313" key="2">
    <source>
        <dbReference type="EMBL" id="KMZ76892.1"/>
    </source>
</evidence>
<feature type="transmembrane region" description="Helical" evidence="1">
    <location>
        <begin position="87"/>
        <end position="106"/>
    </location>
</feature>
<name>A0A0J9S4E1_PLAVI</name>
<gene>
    <name evidence="2" type="ORF">PVIIG_06416</name>
</gene>
<proteinExistence type="predicted"/>
<dbReference type="AlphaFoldDB" id="A0A0J9S4E1"/>
<accession>A0A0J9S4E1</accession>
<keyword evidence="1" id="KW-1133">Transmembrane helix</keyword>
<dbReference type="EMBL" id="KQ234586">
    <property type="protein sequence ID" value="KMZ76892.1"/>
    <property type="molecule type" value="Genomic_DNA"/>
</dbReference>
<dbReference type="Proteomes" id="UP000053562">
    <property type="component" value="Unassembled WGS sequence"/>
</dbReference>
<sequence>MIKNEYTITEYNNKKEPWCSKYPYDLKTRYPDKLTPLKCEESISKESIIAHSLPQPDKTDCDCSQNVIPVTLALPDEPLEKDRTKNLAVTSGFTAFGTLGTLLVLYKFTPMASWFRRTGINNVGTDLYMDPGAPDGFLSMQNGNGSNNIFYQP</sequence>
<reference evidence="2 3" key="1">
    <citation type="submission" date="2011-08" db="EMBL/GenBank/DDBJ databases">
        <title>The Genome Sequence of Plasmodium vivax India VII.</title>
        <authorList>
            <consortium name="The Broad Institute Genome Sequencing Platform"/>
            <consortium name="The Broad Institute Genome Sequencing Center for Infectious Disease"/>
            <person name="Neafsey D."/>
            <person name="Carlton J."/>
            <person name="Barnwell J."/>
            <person name="Collins W."/>
            <person name="Escalante A."/>
            <person name="Mullikin J."/>
            <person name="Saul A."/>
            <person name="Guigo R."/>
            <person name="Camara F."/>
            <person name="Young S.K."/>
            <person name="Zeng Q."/>
            <person name="Gargeya S."/>
            <person name="Fitzgerald M."/>
            <person name="Haas B."/>
            <person name="Abouelleil A."/>
            <person name="Alvarado L."/>
            <person name="Arachchi H.M."/>
            <person name="Berlin A."/>
            <person name="Brown A."/>
            <person name="Chapman S.B."/>
            <person name="Chen Z."/>
            <person name="Dunbar C."/>
            <person name="Freedman E."/>
            <person name="Gearin G."/>
            <person name="Gellesch M."/>
            <person name="Goldberg J."/>
            <person name="Griggs A."/>
            <person name="Gujja S."/>
            <person name="Heiman D."/>
            <person name="Howarth C."/>
            <person name="Larson L."/>
            <person name="Lui A."/>
            <person name="MacDonald P.J.P."/>
            <person name="Montmayeur A."/>
            <person name="Murphy C."/>
            <person name="Neiman D."/>
            <person name="Pearson M."/>
            <person name="Priest M."/>
            <person name="Roberts A."/>
            <person name="Saif S."/>
            <person name="Shea T."/>
            <person name="Shenoy N."/>
            <person name="Sisk P."/>
            <person name="Stolte C."/>
            <person name="Sykes S."/>
            <person name="Wortman J."/>
            <person name="Nusbaum C."/>
            <person name="Birren B."/>
        </authorList>
    </citation>
    <scope>NUCLEOTIDE SEQUENCE [LARGE SCALE GENOMIC DNA]</scope>
    <source>
        <strain evidence="2 3">India VII</strain>
    </source>
</reference>
<protein>
    <recommendedName>
        <fullName evidence="4">VIR protein</fullName>
    </recommendedName>
</protein>
<evidence type="ECO:0008006" key="4">
    <source>
        <dbReference type="Google" id="ProtNLM"/>
    </source>
</evidence>
<keyword evidence="1" id="KW-0812">Transmembrane</keyword>
<keyword evidence="1" id="KW-0472">Membrane</keyword>
<evidence type="ECO:0000256" key="1">
    <source>
        <dbReference type="SAM" id="Phobius"/>
    </source>
</evidence>
<organism evidence="2 3">
    <name type="scientific">Plasmodium vivax India VII</name>
    <dbReference type="NCBI Taxonomy" id="1077284"/>
    <lineage>
        <taxon>Eukaryota</taxon>
        <taxon>Sar</taxon>
        <taxon>Alveolata</taxon>
        <taxon>Apicomplexa</taxon>
        <taxon>Aconoidasida</taxon>
        <taxon>Haemosporida</taxon>
        <taxon>Plasmodiidae</taxon>
        <taxon>Plasmodium</taxon>
        <taxon>Plasmodium (Plasmodium)</taxon>
    </lineage>
</organism>